<dbReference type="Proteomes" id="UP001187315">
    <property type="component" value="Unassembled WGS sequence"/>
</dbReference>
<gene>
    <name evidence="3" type="ORF">Q7C36_008176</name>
</gene>
<dbReference type="PANTHER" id="PTHR37996:SF1">
    <property type="entry name" value="B- AND T-LYMPHOCYTE ATTENUATOR"/>
    <property type="match status" value="1"/>
</dbReference>
<dbReference type="Gene3D" id="2.60.40.10">
    <property type="entry name" value="Immunoglobulins"/>
    <property type="match status" value="1"/>
</dbReference>
<dbReference type="SUPFAM" id="SSF48726">
    <property type="entry name" value="Immunoglobulin"/>
    <property type="match status" value="1"/>
</dbReference>
<dbReference type="GO" id="GO:0002768">
    <property type="term" value="P:immune response-regulating cell surface receptor signaling pathway"/>
    <property type="evidence" value="ECO:0007669"/>
    <property type="project" value="InterPro"/>
</dbReference>
<feature type="signal peptide" evidence="1">
    <location>
        <begin position="1"/>
        <end position="17"/>
    </location>
</feature>
<dbReference type="InterPro" id="IPR036179">
    <property type="entry name" value="Ig-like_dom_sf"/>
</dbReference>
<feature type="chain" id="PRO_5041657773" description="Ig-like domain-containing protein" evidence="1">
    <location>
        <begin position="18"/>
        <end position="145"/>
    </location>
</feature>
<comment type="caution">
    <text evidence="3">The sequence shown here is derived from an EMBL/GenBank/DDBJ whole genome shotgun (WGS) entry which is preliminary data.</text>
</comment>
<dbReference type="InterPro" id="IPR007110">
    <property type="entry name" value="Ig-like_dom"/>
</dbReference>
<evidence type="ECO:0000313" key="4">
    <source>
        <dbReference type="Proteomes" id="UP001187315"/>
    </source>
</evidence>
<protein>
    <recommendedName>
        <fullName evidence="2">Ig-like domain-containing protein</fullName>
    </recommendedName>
</protein>
<dbReference type="InterPro" id="IPR039257">
    <property type="entry name" value="BTLA"/>
</dbReference>
<dbReference type="AlphaFoldDB" id="A0AA88SY24"/>
<evidence type="ECO:0000313" key="3">
    <source>
        <dbReference type="EMBL" id="KAK2852975.1"/>
    </source>
</evidence>
<dbReference type="PANTHER" id="PTHR37996">
    <property type="entry name" value="B- AND T-LYMPHOCYTE ATTENUATOR"/>
    <property type="match status" value="1"/>
</dbReference>
<dbReference type="PROSITE" id="PS50835">
    <property type="entry name" value="IG_LIKE"/>
    <property type="match status" value="1"/>
</dbReference>
<dbReference type="InterPro" id="IPR013783">
    <property type="entry name" value="Ig-like_fold"/>
</dbReference>
<evidence type="ECO:0000256" key="1">
    <source>
        <dbReference type="SAM" id="SignalP"/>
    </source>
</evidence>
<dbReference type="GO" id="GO:0005886">
    <property type="term" value="C:plasma membrane"/>
    <property type="evidence" value="ECO:0007669"/>
    <property type="project" value="InterPro"/>
</dbReference>
<sequence>MLLTSSTAFFLFFIALSTFPFISKSTVQLKYSKQIIRRTEGQSLTLRCTAEYEEEPCGNVLVVWCFWVSNDCQKLIDPDRHLIQVNETKADGGSRHRDVSITFTQLTLRDTGKYLCKATCQQTGASAVGYFINVTVTGQKETDDK</sequence>
<dbReference type="GO" id="GO:0038023">
    <property type="term" value="F:signaling receptor activity"/>
    <property type="evidence" value="ECO:0007669"/>
    <property type="project" value="InterPro"/>
</dbReference>
<proteinExistence type="predicted"/>
<keyword evidence="1" id="KW-0732">Signal</keyword>
<accession>A0AA88SY24</accession>
<evidence type="ECO:0000259" key="2">
    <source>
        <dbReference type="PROSITE" id="PS50835"/>
    </source>
</evidence>
<dbReference type="InterPro" id="IPR003599">
    <property type="entry name" value="Ig_sub"/>
</dbReference>
<reference evidence="3" key="1">
    <citation type="submission" date="2023-08" db="EMBL/GenBank/DDBJ databases">
        <title>Pelteobagrus vachellii genome.</title>
        <authorList>
            <person name="Liu H."/>
        </authorList>
    </citation>
    <scope>NUCLEOTIDE SEQUENCE</scope>
    <source>
        <strain evidence="3">PRFRI_2022a</strain>
        <tissue evidence="3">Muscle</tissue>
    </source>
</reference>
<keyword evidence="4" id="KW-1185">Reference proteome</keyword>
<dbReference type="SMART" id="SM00409">
    <property type="entry name" value="IG"/>
    <property type="match status" value="1"/>
</dbReference>
<dbReference type="InterPro" id="IPR013106">
    <property type="entry name" value="Ig_V-set"/>
</dbReference>
<dbReference type="EMBL" id="JAVHJS010000007">
    <property type="protein sequence ID" value="KAK2852975.1"/>
    <property type="molecule type" value="Genomic_DNA"/>
</dbReference>
<organism evidence="3 4">
    <name type="scientific">Tachysurus vachellii</name>
    <name type="common">Darkbarbel catfish</name>
    <name type="synonym">Pelteobagrus vachellii</name>
    <dbReference type="NCBI Taxonomy" id="175792"/>
    <lineage>
        <taxon>Eukaryota</taxon>
        <taxon>Metazoa</taxon>
        <taxon>Chordata</taxon>
        <taxon>Craniata</taxon>
        <taxon>Vertebrata</taxon>
        <taxon>Euteleostomi</taxon>
        <taxon>Actinopterygii</taxon>
        <taxon>Neopterygii</taxon>
        <taxon>Teleostei</taxon>
        <taxon>Ostariophysi</taxon>
        <taxon>Siluriformes</taxon>
        <taxon>Bagridae</taxon>
        <taxon>Tachysurus</taxon>
    </lineage>
</organism>
<dbReference type="Pfam" id="PF07686">
    <property type="entry name" value="V-set"/>
    <property type="match status" value="1"/>
</dbReference>
<feature type="domain" description="Ig-like" evidence="2">
    <location>
        <begin position="20"/>
        <end position="137"/>
    </location>
</feature>
<name>A0AA88SY24_TACVA</name>